<evidence type="ECO:0000256" key="5">
    <source>
        <dbReference type="ARBA" id="ARBA00022737"/>
    </source>
</evidence>
<dbReference type="Pfam" id="PF00153">
    <property type="entry name" value="Mito_carr"/>
    <property type="match status" value="3"/>
</dbReference>
<evidence type="ECO:0000256" key="6">
    <source>
        <dbReference type="ARBA" id="ARBA00022989"/>
    </source>
</evidence>
<dbReference type="PRINTS" id="PR00926">
    <property type="entry name" value="MITOCARRIER"/>
</dbReference>
<dbReference type="AlphaFoldDB" id="A0A1Y5IE44"/>
<dbReference type="InterPro" id="IPR002067">
    <property type="entry name" value="MCP"/>
</dbReference>
<keyword evidence="4 8" id="KW-0812">Transmembrane</keyword>
<keyword evidence="7 8" id="KW-0472">Membrane</keyword>
<evidence type="ECO:0000313" key="11">
    <source>
        <dbReference type="EMBL" id="OUS46333.1"/>
    </source>
</evidence>
<evidence type="ECO:0000256" key="8">
    <source>
        <dbReference type="PROSITE-ProRule" id="PRU00282"/>
    </source>
</evidence>
<feature type="region of interest" description="Disordered" evidence="10">
    <location>
        <begin position="1"/>
        <end position="21"/>
    </location>
</feature>
<keyword evidence="3 9" id="KW-0813">Transport</keyword>
<dbReference type="PANTHER" id="PTHR45683">
    <property type="entry name" value="MITOCHONDRIAL NICOTINAMIDE ADENINE DINUCLEOTIDE TRANSPORTER 1-RELATED-RELATED"/>
    <property type="match status" value="1"/>
</dbReference>
<dbReference type="Proteomes" id="UP000195557">
    <property type="component" value="Unassembled WGS sequence"/>
</dbReference>
<evidence type="ECO:0000256" key="9">
    <source>
        <dbReference type="RuleBase" id="RU000488"/>
    </source>
</evidence>
<evidence type="ECO:0000256" key="7">
    <source>
        <dbReference type="ARBA" id="ARBA00023136"/>
    </source>
</evidence>
<accession>A0A1Y5IE44</accession>
<dbReference type="eggNOG" id="KOG0764">
    <property type="taxonomic scope" value="Eukaryota"/>
</dbReference>
<protein>
    <submittedName>
        <fullName evidence="11">Mitochondrial fatty acid anion carrier protein/Uncoupling protein</fullName>
    </submittedName>
</protein>
<dbReference type="InterPro" id="IPR044712">
    <property type="entry name" value="SLC25A32-like"/>
</dbReference>
<dbReference type="InterPro" id="IPR023395">
    <property type="entry name" value="MCP_dom_sf"/>
</dbReference>
<dbReference type="InterPro" id="IPR018108">
    <property type="entry name" value="MCP_transmembrane"/>
</dbReference>
<comment type="similarity">
    <text evidence="2 9">Belongs to the mitochondrial carrier (TC 2.A.29) family.</text>
</comment>
<dbReference type="GO" id="GO:0016020">
    <property type="term" value="C:membrane"/>
    <property type="evidence" value="ECO:0007669"/>
    <property type="project" value="UniProtKB-SubCell"/>
</dbReference>
<dbReference type="SUPFAM" id="SSF103506">
    <property type="entry name" value="Mitochondrial carrier"/>
    <property type="match status" value="1"/>
</dbReference>
<evidence type="ECO:0000256" key="10">
    <source>
        <dbReference type="SAM" id="MobiDB-lite"/>
    </source>
</evidence>
<dbReference type="EMBL" id="KZ155784">
    <property type="protein sequence ID" value="OUS46333.1"/>
    <property type="molecule type" value="Genomic_DNA"/>
</dbReference>
<evidence type="ECO:0000256" key="4">
    <source>
        <dbReference type="ARBA" id="ARBA00022692"/>
    </source>
</evidence>
<reference evidence="11" key="1">
    <citation type="submission" date="2017-04" db="EMBL/GenBank/DDBJ databases">
        <title>Population genomics of picophytoplankton unveils novel chromosome hypervariability.</title>
        <authorList>
            <consortium name="DOE Joint Genome Institute"/>
            <person name="Blanc-Mathieu R."/>
            <person name="Krasovec M."/>
            <person name="Hebrard M."/>
            <person name="Yau S."/>
            <person name="Desgranges E."/>
            <person name="Martin J."/>
            <person name="Schackwitz W."/>
            <person name="Kuo A."/>
            <person name="Salin G."/>
            <person name="Donnadieu C."/>
            <person name="Desdevises Y."/>
            <person name="Sanchez-Ferandin S."/>
            <person name="Moreau H."/>
            <person name="Rivals E."/>
            <person name="Grigoriev I.V."/>
            <person name="Grimsley N."/>
            <person name="Eyre-Walker A."/>
            <person name="Piganeau G."/>
        </authorList>
    </citation>
    <scope>NUCLEOTIDE SEQUENCE [LARGE SCALE GENOMIC DNA]</scope>
    <source>
        <strain evidence="11">RCC 1115</strain>
    </source>
</reference>
<dbReference type="Gene3D" id="1.50.40.10">
    <property type="entry name" value="Mitochondrial carrier domain"/>
    <property type="match status" value="1"/>
</dbReference>
<evidence type="ECO:0000256" key="2">
    <source>
        <dbReference type="ARBA" id="ARBA00006375"/>
    </source>
</evidence>
<evidence type="ECO:0000256" key="1">
    <source>
        <dbReference type="ARBA" id="ARBA00004141"/>
    </source>
</evidence>
<evidence type="ECO:0000256" key="3">
    <source>
        <dbReference type="ARBA" id="ARBA00022448"/>
    </source>
</evidence>
<sequence>MSSDDRPRRSRAASSSSSTAESRTHMLAGAIAGAAGALALQPLDVLKTRLQVRTDARPSGGAVFASAYETFRDIVRVEGARGAFAGSVPAMVGSAASWGAYLAWYDVARRRHGERFGRDEGGAVTMRANVLAATEAGIVTTVLTNPIWVVKTRLQLQRGGGVGGLDLAGERRYRGFFDALWTIARTEGMRGLYKGFVPSVWLVSHGSVQLTAYEWLRERLASGRERDPRNGKRLINPTEAGALGLTSKFVAVSVTYPFQVVRARMQQRQDVPRPADAPSYTRFTRALALTVRREGVGGLYRGFAPNVLRVLPNSAVTFAAYEAALAVLHNH</sequence>
<proteinExistence type="inferred from homology"/>
<organism evidence="11">
    <name type="scientific">Ostreococcus tauri</name>
    <name type="common">Marine green alga</name>
    <dbReference type="NCBI Taxonomy" id="70448"/>
    <lineage>
        <taxon>Eukaryota</taxon>
        <taxon>Viridiplantae</taxon>
        <taxon>Chlorophyta</taxon>
        <taxon>Mamiellophyceae</taxon>
        <taxon>Mamiellales</taxon>
        <taxon>Bathycoccaceae</taxon>
        <taxon>Ostreococcus</taxon>
    </lineage>
</organism>
<dbReference type="PROSITE" id="PS50920">
    <property type="entry name" value="SOLCAR"/>
    <property type="match status" value="3"/>
</dbReference>
<keyword evidence="6" id="KW-1133">Transmembrane helix</keyword>
<dbReference type="GO" id="GO:0015215">
    <property type="term" value="F:nucleotide transmembrane transporter activity"/>
    <property type="evidence" value="ECO:0007669"/>
    <property type="project" value="UniProtKB-ARBA"/>
</dbReference>
<feature type="repeat" description="Solcar" evidence="8">
    <location>
        <begin position="20"/>
        <end position="111"/>
    </location>
</feature>
<feature type="repeat" description="Solcar" evidence="8">
    <location>
        <begin position="124"/>
        <end position="219"/>
    </location>
</feature>
<feature type="repeat" description="Solcar" evidence="8">
    <location>
        <begin position="235"/>
        <end position="327"/>
    </location>
</feature>
<feature type="compositionally biased region" description="Low complexity" evidence="10">
    <location>
        <begin position="12"/>
        <end position="21"/>
    </location>
</feature>
<comment type="subcellular location">
    <subcellularLocation>
        <location evidence="1">Membrane</location>
        <topology evidence="1">Multi-pass membrane protein</topology>
    </subcellularLocation>
</comment>
<keyword evidence="5" id="KW-0677">Repeat</keyword>
<name>A0A1Y5IE44_OSTTA</name>
<gene>
    <name evidence="11" type="ORF">BE221DRAFT_192324</name>
</gene>